<dbReference type="GO" id="GO:0006824">
    <property type="term" value="P:cobalt ion transport"/>
    <property type="evidence" value="ECO:0007669"/>
    <property type="project" value="TreeGrafter"/>
</dbReference>
<dbReference type="PANTHER" id="PTHR43723:SF1">
    <property type="entry name" value="COBALT TRANSPORT PROTEIN CBIQ"/>
    <property type="match status" value="1"/>
</dbReference>
<sequence length="242" mass="27312">MIREFDRFAYDNRLRTWRAEWKLAMAVILLVLGMISSWREQLLIMAGMTYWIIGRAGVPLSLYGKAMAAASVFLGVSLLTMVISISLPFHLSISYSQLRPAAELAVRSLAAWSCLFFLLITTPAPEWFAVLRRCRLPAAVIELCFLMYRFIFLLEQAAAELWLALRARNGGTHWRHGGMLMYQLWLKAGQSYEALGRALTARGGIDSFVYRHQPLDTKPHTIDMAAGAALIGLLLGMVWWKG</sequence>
<dbReference type="Proteomes" id="UP000501421">
    <property type="component" value="Chromosome"/>
</dbReference>
<feature type="transmembrane region" description="Helical" evidence="5">
    <location>
        <begin position="21"/>
        <end position="38"/>
    </location>
</feature>
<evidence type="ECO:0000256" key="2">
    <source>
        <dbReference type="ARBA" id="ARBA00022692"/>
    </source>
</evidence>
<dbReference type="InterPro" id="IPR003339">
    <property type="entry name" value="ABC/ECF_trnsptr_transmembrane"/>
</dbReference>
<dbReference type="AlphaFoldDB" id="A0A679FPW2"/>
<dbReference type="GO" id="GO:0043190">
    <property type="term" value="C:ATP-binding cassette (ABC) transporter complex"/>
    <property type="evidence" value="ECO:0007669"/>
    <property type="project" value="TreeGrafter"/>
</dbReference>
<keyword evidence="3 5" id="KW-1133">Transmembrane helix</keyword>
<evidence type="ECO:0000256" key="5">
    <source>
        <dbReference type="SAM" id="Phobius"/>
    </source>
</evidence>
<organism evidence="6 7">
    <name type="scientific">Geobacillus subterraneus</name>
    <dbReference type="NCBI Taxonomy" id="129338"/>
    <lineage>
        <taxon>Bacteria</taxon>
        <taxon>Bacillati</taxon>
        <taxon>Bacillota</taxon>
        <taxon>Bacilli</taxon>
        <taxon>Bacillales</taxon>
        <taxon>Anoxybacillaceae</taxon>
        <taxon>Geobacillus</taxon>
    </lineage>
</organism>
<evidence type="ECO:0000256" key="3">
    <source>
        <dbReference type="ARBA" id="ARBA00022989"/>
    </source>
</evidence>
<evidence type="ECO:0000313" key="7">
    <source>
        <dbReference type="Proteomes" id="UP000501421"/>
    </source>
</evidence>
<dbReference type="Pfam" id="PF02361">
    <property type="entry name" value="CbiQ"/>
    <property type="match status" value="1"/>
</dbReference>
<dbReference type="RefSeq" id="WP_033843836.1">
    <property type="nucleotide sequence ID" value="NZ_AP022557.1"/>
</dbReference>
<protein>
    <submittedName>
        <fullName evidence="6">Cobalt ECF transporter T component CbiQ</fullName>
    </submittedName>
</protein>
<evidence type="ECO:0000256" key="4">
    <source>
        <dbReference type="ARBA" id="ARBA00023136"/>
    </source>
</evidence>
<evidence type="ECO:0000313" key="6">
    <source>
        <dbReference type="EMBL" id="BBW96267.1"/>
    </source>
</evidence>
<comment type="subcellular location">
    <subcellularLocation>
        <location evidence="1">Membrane</location>
        <topology evidence="1">Multi-pass membrane protein</topology>
    </subcellularLocation>
</comment>
<keyword evidence="7" id="KW-1185">Reference proteome</keyword>
<feature type="transmembrane region" description="Helical" evidence="5">
    <location>
        <begin position="221"/>
        <end position="240"/>
    </location>
</feature>
<proteinExistence type="predicted"/>
<dbReference type="InterPro" id="IPR052770">
    <property type="entry name" value="Cobalt_transport_CbiQ"/>
</dbReference>
<accession>A0A679FPW2</accession>
<name>A0A679FPW2_9BACL</name>
<gene>
    <name evidence="6" type="ORF">GsuE55_11000</name>
</gene>
<feature type="transmembrane region" description="Helical" evidence="5">
    <location>
        <begin position="109"/>
        <end position="131"/>
    </location>
</feature>
<keyword evidence="4 5" id="KW-0472">Membrane</keyword>
<feature type="transmembrane region" description="Helical" evidence="5">
    <location>
        <begin position="70"/>
        <end position="89"/>
    </location>
</feature>
<keyword evidence="2 5" id="KW-0812">Transmembrane</keyword>
<dbReference type="EMBL" id="AP022557">
    <property type="protein sequence ID" value="BBW96267.1"/>
    <property type="molecule type" value="Genomic_DNA"/>
</dbReference>
<dbReference type="CDD" id="cd16914">
    <property type="entry name" value="EcfT"/>
    <property type="match status" value="1"/>
</dbReference>
<reference evidence="7" key="1">
    <citation type="journal article" date="2020" name="Microbiol. Resour. Announc.">
        <title>Complete Genome Sequence of Geobacillus sp. Strain E55-1, Isolated from Mine Geyser in Japan.</title>
        <authorList>
            <person name="Miyazaki K."/>
            <person name="Hase E."/>
            <person name="Tokito N."/>
        </authorList>
    </citation>
    <scope>NUCLEOTIDE SEQUENCE [LARGE SCALE GENOMIC DNA]</scope>
    <source>
        <strain evidence="7">E55-1</strain>
    </source>
</reference>
<dbReference type="PANTHER" id="PTHR43723">
    <property type="entry name" value="COBALT TRANSPORT PROTEIN CBIQ"/>
    <property type="match status" value="1"/>
</dbReference>
<feature type="transmembrane region" description="Helical" evidence="5">
    <location>
        <begin position="44"/>
        <end position="63"/>
    </location>
</feature>
<evidence type="ECO:0000256" key="1">
    <source>
        <dbReference type="ARBA" id="ARBA00004141"/>
    </source>
</evidence>
<feature type="transmembrane region" description="Helical" evidence="5">
    <location>
        <begin position="143"/>
        <end position="165"/>
    </location>
</feature>